<evidence type="ECO:0000256" key="8">
    <source>
        <dbReference type="ARBA" id="ARBA00023128"/>
    </source>
</evidence>
<proteinExistence type="inferred from homology"/>
<reference evidence="11" key="1">
    <citation type="submission" date="2022-03" db="EMBL/GenBank/DDBJ databases">
        <authorList>
            <person name="Martin H S."/>
        </authorList>
    </citation>
    <scope>NUCLEOTIDE SEQUENCE</scope>
</reference>
<dbReference type="EMBL" id="OW152828">
    <property type="protein sequence ID" value="CAH2045394.1"/>
    <property type="molecule type" value="Genomic_DNA"/>
</dbReference>
<evidence type="ECO:0000256" key="10">
    <source>
        <dbReference type="SAM" id="MobiDB-lite"/>
    </source>
</evidence>
<keyword evidence="9" id="KW-0472">Membrane</keyword>
<keyword evidence="4" id="KW-0138">CF(0)</keyword>
<evidence type="ECO:0000313" key="11">
    <source>
        <dbReference type="EMBL" id="CAH2045394.1"/>
    </source>
</evidence>
<evidence type="ECO:0000256" key="9">
    <source>
        <dbReference type="ARBA" id="ARBA00023136"/>
    </source>
</evidence>
<feature type="region of interest" description="Disordered" evidence="10">
    <location>
        <begin position="100"/>
        <end position="130"/>
    </location>
</feature>
<evidence type="ECO:0000256" key="2">
    <source>
        <dbReference type="ARBA" id="ARBA00006842"/>
    </source>
</evidence>
<keyword evidence="8" id="KW-0496">Mitochondrion</keyword>
<accession>A0ABN8I0F2</accession>
<dbReference type="InterPro" id="IPR036228">
    <property type="entry name" value="ATP_synth_F0_dsu_sf_mt"/>
</dbReference>
<feature type="compositionally biased region" description="Basic and acidic residues" evidence="10">
    <location>
        <begin position="108"/>
        <end position="130"/>
    </location>
</feature>
<evidence type="ECO:0000256" key="6">
    <source>
        <dbReference type="ARBA" id="ARBA00022792"/>
    </source>
</evidence>
<name>A0ABN8I0F2_9NEOP</name>
<keyword evidence="12" id="KW-1185">Reference proteome</keyword>
<dbReference type="PANTHER" id="PTHR12700">
    <property type="entry name" value="ATP SYNTHASE SUBUNIT D, MITOCHONDRIAL"/>
    <property type="match status" value="1"/>
</dbReference>
<evidence type="ECO:0000313" key="12">
    <source>
        <dbReference type="Proteomes" id="UP000837857"/>
    </source>
</evidence>
<keyword evidence="5" id="KW-0375">Hydrogen ion transport</keyword>
<gene>
    <name evidence="11" type="ORF">IPOD504_LOCUS5052</name>
</gene>
<feature type="non-terminal residue" evidence="11">
    <location>
        <position position="130"/>
    </location>
</feature>
<protein>
    <recommendedName>
        <fullName evidence="13">ATP synthase subunit d, mitochondrial</fullName>
    </recommendedName>
</protein>
<dbReference type="Proteomes" id="UP000837857">
    <property type="component" value="Chromosome 16"/>
</dbReference>
<evidence type="ECO:0000256" key="4">
    <source>
        <dbReference type="ARBA" id="ARBA00022547"/>
    </source>
</evidence>
<comment type="similarity">
    <text evidence="2">Belongs to the ATPase d subunit family.</text>
</comment>
<dbReference type="SUPFAM" id="SSF161065">
    <property type="entry name" value="ATP synthase D chain-like"/>
    <property type="match status" value="1"/>
</dbReference>
<evidence type="ECO:0000256" key="5">
    <source>
        <dbReference type="ARBA" id="ARBA00022781"/>
    </source>
</evidence>
<keyword evidence="3" id="KW-0813">Transport</keyword>
<evidence type="ECO:0000256" key="3">
    <source>
        <dbReference type="ARBA" id="ARBA00022448"/>
    </source>
</evidence>
<keyword evidence="7" id="KW-0406">Ion transport</keyword>
<evidence type="ECO:0008006" key="13">
    <source>
        <dbReference type="Google" id="ProtNLM"/>
    </source>
</evidence>
<dbReference type="Pfam" id="PF05873">
    <property type="entry name" value="Mt_ATP-synt_D"/>
    <property type="match status" value="1"/>
</dbReference>
<keyword evidence="6" id="KW-0999">Mitochondrion inner membrane</keyword>
<evidence type="ECO:0000256" key="7">
    <source>
        <dbReference type="ARBA" id="ARBA00023065"/>
    </source>
</evidence>
<sequence>MPKIDWETYKKLIPIPGLVDKFKSEMDKYGIPYPQDTMTSKIEEQWKSIQKEIQSFCAEQDKEIETASKELKRIRALPKYEDMTMEMFYDIYPNDALDPVKRPTFWPHDSEEQPDYKPPEQKAIEKKDGH</sequence>
<dbReference type="InterPro" id="IPR008689">
    <property type="entry name" value="ATP_synth_F0_dsu_mt"/>
</dbReference>
<dbReference type="Gene3D" id="6.10.280.70">
    <property type="match status" value="1"/>
</dbReference>
<comment type="subcellular location">
    <subcellularLocation>
        <location evidence="1">Mitochondrion inner membrane</location>
    </subcellularLocation>
</comment>
<organism evidence="11 12">
    <name type="scientific">Iphiclides podalirius</name>
    <name type="common">scarce swallowtail</name>
    <dbReference type="NCBI Taxonomy" id="110791"/>
    <lineage>
        <taxon>Eukaryota</taxon>
        <taxon>Metazoa</taxon>
        <taxon>Ecdysozoa</taxon>
        <taxon>Arthropoda</taxon>
        <taxon>Hexapoda</taxon>
        <taxon>Insecta</taxon>
        <taxon>Pterygota</taxon>
        <taxon>Neoptera</taxon>
        <taxon>Endopterygota</taxon>
        <taxon>Lepidoptera</taxon>
        <taxon>Glossata</taxon>
        <taxon>Ditrysia</taxon>
        <taxon>Papilionoidea</taxon>
        <taxon>Papilionidae</taxon>
        <taxon>Papilioninae</taxon>
        <taxon>Iphiclides</taxon>
    </lineage>
</organism>
<evidence type="ECO:0000256" key="1">
    <source>
        <dbReference type="ARBA" id="ARBA00004273"/>
    </source>
</evidence>